<keyword evidence="2" id="KW-1185">Reference proteome</keyword>
<dbReference type="InterPro" id="IPR031762">
    <property type="entry name" value="DUF4738"/>
</dbReference>
<dbReference type="HOGENOM" id="CLU_1060297_0_0_10"/>
<evidence type="ECO:0000313" key="2">
    <source>
        <dbReference type="Proteomes" id="UP000002772"/>
    </source>
</evidence>
<evidence type="ECO:0000313" key="1">
    <source>
        <dbReference type="EMBL" id="EGN56669.1"/>
    </source>
</evidence>
<gene>
    <name evidence="1" type="ORF">Premu_1240</name>
</gene>
<sequence>MRYSGLILISMLCVLGMASCRKGGGKPETVEEDFAAKKMLQGIWVDEDEQDVAFKAQGDTIFYPDSTSQPVYFQIINDTLVMHGANLAKYPIVKQTRHLFIFKNQNGDEVRCVLSDDPDDASSFSAKRPLPINQNQLIKRDTVVIENGERYHCYVQVNPTTYKVISPTYNDDGVEVDNIYYDNIINLNVYHNATKLFGGDFNKRQFSKWVPPQFLKESILSDMTFDRCDEKGIHYTASLIKPEDSMGSYQVDVMVTYNGHLKISLK</sequence>
<dbReference type="AlphaFoldDB" id="F8N9M7"/>
<dbReference type="STRING" id="688246.Premu_1240"/>
<dbReference type="Gene3D" id="2.40.128.510">
    <property type="entry name" value="Protein of unknown function DUF4738"/>
    <property type="match status" value="1"/>
</dbReference>
<proteinExistence type="predicted"/>
<dbReference type="OrthoDB" id="1036657at2"/>
<organism evidence="1 2">
    <name type="scientific">Hallella multisaccharivorax DSM 17128</name>
    <dbReference type="NCBI Taxonomy" id="688246"/>
    <lineage>
        <taxon>Bacteria</taxon>
        <taxon>Pseudomonadati</taxon>
        <taxon>Bacteroidota</taxon>
        <taxon>Bacteroidia</taxon>
        <taxon>Bacteroidales</taxon>
        <taxon>Prevotellaceae</taxon>
        <taxon>Hallella</taxon>
    </lineage>
</organism>
<reference evidence="2" key="1">
    <citation type="journal article" date="2011" name="Stand. Genomic Sci.">
        <title>Non-contiguous finished genome sequence of the opportunistic oral pathogen Prevotella multisaccharivorax type strain (PPPA20).</title>
        <authorList>
            <person name="Pati A."/>
            <person name="Gronow S."/>
            <person name="Lu M."/>
            <person name="Lapidus A."/>
            <person name="Nolan M."/>
            <person name="Lucas S."/>
            <person name="Hammon N."/>
            <person name="Deshpande S."/>
            <person name="Cheng J.F."/>
            <person name="Tapia R."/>
            <person name="Han C."/>
            <person name="Goodwin L."/>
            <person name="Pitluck S."/>
            <person name="Liolios K."/>
            <person name="Pagani I."/>
            <person name="Mavromatis K."/>
            <person name="Mikhailova N."/>
            <person name="Huntemann M."/>
            <person name="Chen A."/>
            <person name="Palaniappan K."/>
            <person name="Land M."/>
            <person name="Hauser L."/>
            <person name="Detter J.C."/>
            <person name="Brambilla E.M."/>
            <person name="Rohde M."/>
            <person name="Goker M."/>
            <person name="Woyke T."/>
            <person name="Bristow J."/>
            <person name="Eisen J.A."/>
            <person name="Markowitz V."/>
            <person name="Hugenholtz P."/>
            <person name="Kyrpides N.C."/>
            <person name="Klenk H.P."/>
            <person name="Ivanova N."/>
        </authorList>
    </citation>
    <scope>NUCLEOTIDE SEQUENCE [LARGE SCALE GENOMIC DNA]</scope>
    <source>
        <strain evidence="2">DSM 17128</strain>
    </source>
</reference>
<name>F8N9M7_9BACT</name>
<dbReference type="Pfam" id="PF15889">
    <property type="entry name" value="DUF4738"/>
    <property type="match status" value="1"/>
</dbReference>
<dbReference type="EMBL" id="GL945017">
    <property type="protein sequence ID" value="EGN56669.1"/>
    <property type="molecule type" value="Genomic_DNA"/>
</dbReference>
<protein>
    <submittedName>
        <fullName evidence="1">Putative lipoprotein</fullName>
    </submittedName>
</protein>
<dbReference type="Proteomes" id="UP000002772">
    <property type="component" value="Unassembled WGS sequence"/>
</dbReference>
<dbReference type="eggNOG" id="ENOG502ZNEJ">
    <property type="taxonomic scope" value="Bacteria"/>
</dbReference>
<dbReference type="PROSITE" id="PS51257">
    <property type="entry name" value="PROKAR_LIPOPROTEIN"/>
    <property type="match status" value="1"/>
</dbReference>
<keyword evidence="1" id="KW-0449">Lipoprotein</keyword>
<dbReference type="RefSeq" id="WP_007573898.1">
    <property type="nucleotide sequence ID" value="NZ_BPTS01000001.1"/>
</dbReference>
<accession>F8N9M7</accession>